<protein>
    <recommendedName>
        <fullName evidence="4">Tetratricopeptide repeat protein</fullName>
    </recommendedName>
</protein>
<accession>A0A249MWD9</accession>
<dbReference type="Proteomes" id="UP000217141">
    <property type="component" value="Chromosome I"/>
</dbReference>
<dbReference type="AlphaFoldDB" id="A0A249MWD9"/>
<dbReference type="Gene3D" id="1.25.40.10">
    <property type="entry name" value="Tetratricopeptide repeat domain"/>
    <property type="match status" value="1"/>
</dbReference>
<evidence type="ECO:0000256" key="1">
    <source>
        <dbReference type="SAM" id="SignalP"/>
    </source>
</evidence>
<feature type="chain" id="PRO_5012286875" description="Tetratricopeptide repeat protein" evidence="1">
    <location>
        <begin position="22"/>
        <end position="128"/>
    </location>
</feature>
<dbReference type="SUPFAM" id="SSF48452">
    <property type="entry name" value="TPR-like"/>
    <property type="match status" value="1"/>
</dbReference>
<dbReference type="Pfam" id="PF14559">
    <property type="entry name" value="TPR_19"/>
    <property type="match status" value="1"/>
</dbReference>
<evidence type="ECO:0000313" key="2">
    <source>
        <dbReference type="EMBL" id="ASY45467.1"/>
    </source>
</evidence>
<reference evidence="2 3" key="1">
    <citation type="submission" date="2017-08" db="EMBL/GenBank/DDBJ databases">
        <title>Whole Genome Sequence of Sphingobium hydrophobicum C1: Insights into Adaption to the Electronic-waste Contaminated Sediment.</title>
        <authorList>
            <person name="Song D."/>
            <person name="Chen X."/>
            <person name="Xu M."/>
        </authorList>
    </citation>
    <scope>NUCLEOTIDE SEQUENCE [LARGE SCALE GENOMIC DNA]</scope>
    <source>
        <strain evidence="2 3">C1</strain>
    </source>
</reference>
<dbReference type="KEGG" id="shyd:CJD35_14270"/>
<gene>
    <name evidence="2" type="ORF">CJD35_14270</name>
</gene>
<name>A0A249MWD9_SPHXE</name>
<dbReference type="InterPro" id="IPR011990">
    <property type="entry name" value="TPR-like_helical_dom_sf"/>
</dbReference>
<dbReference type="EMBL" id="CP022745">
    <property type="protein sequence ID" value="ASY45467.1"/>
    <property type="molecule type" value="Genomic_DNA"/>
</dbReference>
<feature type="signal peptide" evidence="1">
    <location>
        <begin position="1"/>
        <end position="21"/>
    </location>
</feature>
<evidence type="ECO:0000313" key="3">
    <source>
        <dbReference type="Proteomes" id="UP000217141"/>
    </source>
</evidence>
<evidence type="ECO:0008006" key="4">
    <source>
        <dbReference type="Google" id="ProtNLM"/>
    </source>
</evidence>
<keyword evidence="1" id="KW-0732">Signal</keyword>
<organism evidence="2 3">
    <name type="scientific">Sphingobium xenophagum</name>
    <dbReference type="NCBI Taxonomy" id="121428"/>
    <lineage>
        <taxon>Bacteria</taxon>
        <taxon>Pseudomonadati</taxon>
        <taxon>Pseudomonadota</taxon>
        <taxon>Alphaproteobacteria</taxon>
        <taxon>Sphingomonadales</taxon>
        <taxon>Sphingomonadaceae</taxon>
        <taxon>Sphingobium</taxon>
    </lineage>
</organism>
<proteinExistence type="predicted"/>
<sequence length="128" mass="13506">MMLKVALIAGFALACVSPAMAQSAPEDVIVVGVPDGGLAARDLTAGDYAKAAKRLKAVWPDSANDPARLINLGNAYAGMGRMVDARSAYRSARFSPEMTLVMADGSEQSSRDVARRAMSRLTPVYASR</sequence>
<dbReference type="PROSITE" id="PS51257">
    <property type="entry name" value="PROKAR_LIPOPROTEIN"/>
    <property type="match status" value="1"/>
</dbReference>